<dbReference type="EMBL" id="CVMV01000032">
    <property type="protein sequence ID" value="CRG94600.1"/>
    <property type="molecule type" value="Genomic_DNA"/>
</dbReference>
<comment type="similarity">
    <text evidence="1">Belongs to the allantoicase family.</text>
</comment>
<evidence type="ECO:0000313" key="5">
    <source>
        <dbReference type="Proteomes" id="UP000220797"/>
    </source>
</evidence>
<evidence type="ECO:0000256" key="1">
    <source>
        <dbReference type="ARBA" id="ARBA00009242"/>
    </source>
</evidence>
<dbReference type="Gene3D" id="2.60.120.260">
    <property type="entry name" value="Galactose-binding domain-like"/>
    <property type="match status" value="2"/>
</dbReference>
<dbReference type="PANTHER" id="PTHR12045">
    <property type="entry name" value="ALLANTOICASE"/>
    <property type="match status" value="1"/>
</dbReference>
<keyword evidence="5" id="KW-1185">Reference proteome</keyword>
<dbReference type="VEuPathDB" id="PlasmoDB:PGAL8A_00199700"/>
<evidence type="ECO:0000259" key="3">
    <source>
        <dbReference type="Pfam" id="PF03561"/>
    </source>
</evidence>
<dbReference type="RefSeq" id="XP_028527415.1">
    <property type="nucleotide sequence ID" value="XM_028670687.1"/>
</dbReference>
<feature type="domain" description="Allantoicase" evidence="3">
    <location>
        <begin position="323"/>
        <end position="469"/>
    </location>
</feature>
<dbReference type="PANTHER" id="PTHR12045:SF3">
    <property type="entry name" value="INACTIVE ALLANTOICASE-RELATED"/>
    <property type="match status" value="1"/>
</dbReference>
<feature type="coiled-coil region" evidence="2">
    <location>
        <begin position="16"/>
        <end position="50"/>
    </location>
</feature>
<dbReference type="Pfam" id="PF03561">
    <property type="entry name" value="Allantoicase"/>
    <property type="match status" value="2"/>
</dbReference>
<keyword evidence="2" id="KW-0175">Coiled coil</keyword>
<dbReference type="SUPFAM" id="SSF49785">
    <property type="entry name" value="Galactose-binding domain-like"/>
    <property type="match status" value="2"/>
</dbReference>
<gene>
    <name evidence="4" type="ORF">PGAL8A_00199700</name>
</gene>
<dbReference type="OMA" id="ENQNTPW"/>
<dbReference type="OrthoDB" id="10266039at2759"/>
<name>A0A1J1GQA7_PLAGA</name>
<protein>
    <submittedName>
        <fullName evidence="4">Allantoicase, putative</fullName>
    </submittedName>
</protein>
<accession>A0A1J1GQA7</accession>
<dbReference type="GO" id="GO:0000256">
    <property type="term" value="P:allantoin catabolic process"/>
    <property type="evidence" value="ECO:0007669"/>
    <property type="project" value="InterPro"/>
</dbReference>
<comment type="caution">
    <text evidence="4">The sequence shown here is derived from an EMBL/GenBank/DDBJ whole genome shotgun (WGS) entry which is preliminary data.</text>
</comment>
<dbReference type="AlphaFoldDB" id="A0A1J1GQA7"/>
<dbReference type="GO" id="GO:0004037">
    <property type="term" value="F:allantoicase activity"/>
    <property type="evidence" value="ECO:0007669"/>
    <property type="project" value="InterPro"/>
</dbReference>
<proteinExistence type="inferred from homology"/>
<dbReference type="GeneID" id="39730523"/>
<dbReference type="InterPro" id="IPR008979">
    <property type="entry name" value="Galactose-bd-like_sf"/>
</dbReference>
<dbReference type="InterPro" id="IPR005164">
    <property type="entry name" value="Allantoicase"/>
</dbReference>
<sequence length="474" mass="55914">MNECKDINEEENKILCQTKETKISKKRKLYENEENNNNNEENRKQKKKKKFLNIFNGFFNWITSRSIKIPSKEIESINEVNFLNFNNVLSKHYGSKVLFVTDESIGKSDNLLVDDKMGWITRRRRDVGHEWLILKLKYPSIIYGIELNFENIDEDICPHLSIEVVENCSIDDVIKEEEFIISETEKDEKLVKKKSYNFLESYKIDKSISDLLESQDTPWIELLQADCVDFLKCFTKKKLYYFKINDQSLIKPWTHIRINLYPDGGINKINLYGEFVSLFKKHTIVSKQKIFLNKPENGCTLIYYHCDDIYKGHPKNMIDSYKTEGFCTNRLFNRPPIILRTLIYNSIKNISIFKFGVRGIIENFTIDIGNYKYDHPECIQIYLLDCIDILTLDLLEQKRIFEEDEKLQKKKIDWLQLPPCKLATDQQKTFYNFNLLEYNFTIMERTATHFKVSLHPDGGISQINVIGTVLSTPP</sequence>
<dbReference type="Proteomes" id="UP000220797">
    <property type="component" value="Unassembled WGS sequence"/>
</dbReference>
<evidence type="ECO:0000256" key="2">
    <source>
        <dbReference type="SAM" id="Coils"/>
    </source>
</evidence>
<reference evidence="4" key="1">
    <citation type="submission" date="2015-04" db="EMBL/GenBank/DDBJ databases">
        <authorList>
            <consortium name="Pathogen Informatics"/>
        </authorList>
    </citation>
    <scope>NUCLEOTIDE SEQUENCE [LARGE SCALE GENOMIC DNA]</scope>
    <source>
        <strain evidence="4">8A</strain>
    </source>
</reference>
<dbReference type="InterPro" id="IPR015908">
    <property type="entry name" value="Allantoicase_dom"/>
</dbReference>
<evidence type="ECO:0000313" key="4">
    <source>
        <dbReference type="EMBL" id="CRG94600.1"/>
    </source>
</evidence>
<feature type="domain" description="Allantoicase" evidence="3">
    <location>
        <begin position="94"/>
        <end position="275"/>
    </location>
</feature>
<organism evidence="4 5">
    <name type="scientific">Plasmodium gallinaceum</name>
    <dbReference type="NCBI Taxonomy" id="5849"/>
    <lineage>
        <taxon>Eukaryota</taxon>
        <taxon>Sar</taxon>
        <taxon>Alveolata</taxon>
        <taxon>Apicomplexa</taxon>
        <taxon>Aconoidasida</taxon>
        <taxon>Haemosporida</taxon>
        <taxon>Plasmodiidae</taxon>
        <taxon>Plasmodium</taxon>
        <taxon>Plasmodium (Haemamoeba)</taxon>
    </lineage>
</organism>